<organism evidence="1 2">
    <name type="scientific">Smallanthus sonchifolius</name>
    <dbReference type="NCBI Taxonomy" id="185202"/>
    <lineage>
        <taxon>Eukaryota</taxon>
        <taxon>Viridiplantae</taxon>
        <taxon>Streptophyta</taxon>
        <taxon>Embryophyta</taxon>
        <taxon>Tracheophyta</taxon>
        <taxon>Spermatophyta</taxon>
        <taxon>Magnoliopsida</taxon>
        <taxon>eudicotyledons</taxon>
        <taxon>Gunneridae</taxon>
        <taxon>Pentapetalae</taxon>
        <taxon>asterids</taxon>
        <taxon>campanulids</taxon>
        <taxon>Asterales</taxon>
        <taxon>Asteraceae</taxon>
        <taxon>Asteroideae</taxon>
        <taxon>Heliantheae alliance</taxon>
        <taxon>Millerieae</taxon>
        <taxon>Smallanthus</taxon>
    </lineage>
</organism>
<sequence>MLKYSSIIGSSHGLLCLHSCYLQSHDGVIRGRGMAVIWNISTRKAVAVVMPNVPHIEMCATTLGFGVCSETTDIKIVKITHKIRNDYIGSRTCNPWQVEVFTLSIGAWRSSYTTNLPCKSIKFYSLQVVVDGFLYWLATERIAMDGGLRPYNLIISFDITSEEFGEVKLPGSLALLSIFQLSVSKLRESLVVLEDGEDFTFFVVWMMEDGAPKSFTRLFTVNSLDAIVRSVPGFRKSGELVIEIVQHCTQPAVYDFSLVVYEPYSKHMRNLGINGRDGSFEVYPYMETLLLHDQQNFTVYDNGRHYISKCFF</sequence>
<gene>
    <name evidence="1" type="ORF">L1987_46236</name>
</gene>
<accession>A0ACB9FZQ5</accession>
<name>A0ACB9FZQ5_9ASTR</name>
<reference evidence="2" key="1">
    <citation type="journal article" date="2022" name="Mol. Ecol. Resour.">
        <title>The genomes of chicory, endive, great burdock and yacon provide insights into Asteraceae palaeo-polyploidization history and plant inulin production.</title>
        <authorList>
            <person name="Fan W."/>
            <person name="Wang S."/>
            <person name="Wang H."/>
            <person name="Wang A."/>
            <person name="Jiang F."/>
            <person name="Liu H."/>
            <person name="Zhao H."/>
            <person name="Xu D."/>
            <person name="Zhang Y."/>
        </authorList>
    </citation>
    <scope>NUCLEOTIDE SEQUENCE [LARGE SCALE GENOMIC DNA]</scope>
    <source>
        <strain evidence="2">cv. Yunnan</strain>
    </source>
</reference>
<dbReference type="EMBL" id="CM042032">
    <property type="protein sequence ID" value="KAI3776451.1"/>
    <property type="molecule type" value="Genomic_DNA"/>
</dbReference>
<keyword evidence="2" id="KW-1185">Reference proteome</keyword>
<evidence type="ECO:0000313" key="2">
    <source>
        <dbReference type="Proteomes" id="UP001056120"/>
    </source>
</evidence>
<reference evidence="1 2" key="2">
    <citation type="journal article" date="2022" name="Mol. Ecol. Resour.">
        <title>The genomes of chicory, endive, great burdock and yacon provide insights into Asteraceae paleo-polyploidization history and plant inulin production.</title>
        <authorList>
            <person name="Fan W."/>
            <person name="Wang S."/>
            <person name="Wang H."/>
            <person name="Wang A."/>
            <person name="Jiang F."/>
            <person name="Liu H."/>
            <person name="Zhao H."/>
            <person name="Xu D."/>
            <person name="Zhang Y."/>
        </authorList>
    </citation>
    <scope>NUCLEOTIDE SEQUENCE [LARGE SCALE GENOMIC DNA]</scope>
    <source>
        <strain evidence="2">cv. Yunnan</strain>
        <tissue evidence="1">Leaves</tissue>
    </source>
</reference>
<dbReference type="Proteomes" id="UP001056120">
    <property type="component" value="Linkage Group LG15"/>
</dbReference>
<comment type="caution">
    <text evidence="1">The sequence shown here is derived from an EMBL/GenBank/DDBJ whole genome shotgun (WGS) entry which is preliminary data.</text>
</comment>
<proteinExistence type="predicted"/>
<evidence type="ECO:0000313" key="1">
    <source>
        <dbReference type="EMBL" id="KAI3776451.1"/>
    </source>
</evidence>
<protein>
    <submittedName>
        <fullName evidence="1">Uncharacterized protein</fullName>
    </submittedName>
</protein>